<dbReference type="PIRSF" id="PIRSF000103">
    <property type="entry name" value="HIBADH"/>
    <property type="match status" value="1"/>
</dbReference>
<dbReference type="InterPro" id="IPR008927">
    <property type="entry name" value="6-PGluconate_DH-like_C_sf"/>
</dbReference>
<dbReference type="GO" id="GO:0051287">
    <property type="term" value="F:NAD binding"/>
    <property type="evidence" value="ECO:0007669"/>
    <property type="project" value="InterPro"/>
</dbReference>
<keyword evidence="1" id="KW-0560">Oxidoreductase</keyword>
<dbReference type="SUPFAM" id="SSF51735">
    <property type="entry name" value="NAD(P)-binding Rossmann-fold domains"/>
    <property type="match status" value="1"/>
</dbReference>
<dbReference type="InterPro" id="IPR015815">
    <property type="entry name" value="HIBADH-related"/>
</dbReference>
<reference evidence="7" key="1">
    <citation type="submission" date="2021-04" db="EMBL/GenBank/DDBJ databases">
        <title>A novel Synergistetes isolate from a pyrite-forming mixed culture.</title>
        <authorList>
            <person name="Bunk B."/>
            <person name="Sproer C."/>
            <person name="Spring S."/>
            <person name="Pester M."/>
        </authorList>
    </citation>
    <scope>NUCLEOTIDE SEQUENCE [LARGE SCALE GENOMIC DNA]</scope>
    <source>
        <strain evidence="7">J.5.4.2-T.3.5.2</strain>
    </source>
</reference>
<feature type="active site" evidence="3">
    <location>
        <position position="160"/>
    </location>
</feature>
<gene>
    <name evidence="6" type="ORF">KAR29_08435</name>
</gene>
<evidence type="ECO:0000259" key="4">
    <source>
        <dbReference type="Pfam" id="PF03446"/>
    </source>
</evidence>
<keyword evidence="7" id="KW-1185">Reference proteome</keyword>
<dbReference type="Pfam" id="PF14833">
    <property type="entry name" value="NAD_binding_11"/>
    <property type="match status" value="1"/>
</dbReference>
<proteinExistence type="predicted"/>
<sequence length="280" mass="29660">MGLSMARNLMRAGYGLTVHNRTEHRARPLLDEGASWAPTPSDAAAGSDAVITIVGFPRDVESVYLGEEGILKGAVAGTLLIDMTTSSPLLAKRLYDEARARGMSMLDAPVSGGDRGAREGTLSIMAGGDEEAFGAALPLFRAMGGNVVLQGGAGAGQHTKMANQITIASGMIGVCEALAYAERAGLDPFRVLDSIAGGAAGSWSLSNYGPRILKGDFQPGFYIKHFVKDMELAAQSAREMALDAPGLDLALRLYRELLDKGWGEEGTQALFRLFREDLRP</sequence>
<feature type="domain" description="3-hydroxyisobutyrate dehydrogenase-like NAD-binding" evidence="5">
    <location>
        <begin position="154"/>
        <end position="273"/>
    </location>
</feature>
<dbReference type="Pfam" id="PF03446">
    <property type="entry name" value="NAD_binding_2"/>
    <property type="match status" value="1"/>
</dbReference>
<dbReference type="InterPro" id="IPR029154">
    <property type="entry name" value="HIBADH-like_NADP-bd"/>
</dbReference>
<dbReference type="GO" id="GO:0016491">
    <property type="term" value="F:oxidoreductase activity"/>
    <property type="evidence" value="ECO:0007669"/>
    <property type="project" value="UniProtKB-KW"/>
</dbReference>
<dbReference type="GO" id="GO:0050661">
    <property type="term" value="F:NADP binding"/>
    <property type="evidence" value="ECO:0007669"/>
    <property type="project" value="InterPro"/>
</dbReference>
<evidence type="ECO:0000313" key="7">
    <source>
        <dbReference type="Proteomes" id="UP000671879"/>
    </source>
</evidence>
<protein>
    <submittedName>
        <fullName evidence="6">NAD(P)-dependent oxidoreductase</fullName>
    </submittedName>
</protein>
<feature type="domain" description="6-phosphogluconate dehydrogenase NADP-binding" evidence="4">
    <location>
        <begin position="1"/>
        <end position="149"/>
    </location>
</feature>
<dbReference type="Proteomes" id="UP000671879">
    <property type="component" value="Chromosome"/>
</dbReference>
<accession>A0A9Q7F1B1</accession>
<dbReference type="Gene3D" id="3.40.50.720">
    <property type="entry name" value="NAD(P)-binding Rossmann-like Domain"/>
    <property type="match status" value="1"/>
</dbReference>
<dbReference type="EMBL" id="CP072943">
    <property type="protein sequence ID" value="QTX33747.1"/>
    <property type="molecule type" value="Genomic_DNA"/>
</dbReference>
<evidence type="ECO:0000256" key="3">
    <source>
        <dbReference type="PIRSR" id="PIRSR000103-1"/>
    </source>
</evidence>
<dbReference type="InterPro" id="IPR013328">
    <property type="entry name" value="6PGD_dom2"/>
</dbReference>
<dbReference type="PANTHER" id="PTHR43060:SF15">
    <property type="entry name" value="3-HYDROXYISOBUTYRATE DEHYDROGENASE-LIKE 1, MITOCHONDRIAL-RELATED"/>
    <property type="match status" value="1"/>
</dbReference>
<dbReference type="InterPro" id="IPR006115">
    <property type="entry name" value="6PGDH_NADP-bd"/>
</dbReference>
<dbReference type="SUPFAM" id="SSF48179">
    <property type="entry name" value="6-phosphogluconate dehydrogenase C-terminal domain-like"/>
    <property type="match status" value="1"/>
</dbReference>
<dbReference type="InterPro" id="IPR036291">
    <property type="entry name" value="NAD(P)-bd_dom_sf"/>
</dbReference>
<evidence type="ECO:0000259" key="5">
    <source>
        <dbReference type="Pfam" id="PF14833"/>
    </source>
</evidence>
<organism evidence="6 7">
    <name type="scientific">Aminithiophilus ramosus</name>
    <dbReference type="NCBI Taxonomy" id="3029084"/>
    <lineage>
        <taxon>Bacteria</taxon>
        <taxon>Thermotogati</taxon>
        <taxon>Synergistota</taxon>
        <taxon>Synergistia</taxon>
        <taxon>Synergistales</taxon>
        <taxon>Aminithiophilaceae</taxon>
        <taxon>Aminithiophilus</taxon>
    </lineage>
</organism>
<dbReference type="AlphaFoldDB" id="A0A9Q7F1B1"/>
<evidence type="ECO:0000256" key="1">
    <source>
        <dbReference type="ARBA" id="ARBA00023002"/>
    </source>
</evidence>
<keyword evidence="2" id="KW-0520">NAD</keyword>
<dbReference type="PANTHER" id="PTHR43060">
    <property type="entry name" value="3-HYDROXYISOBUTYRATE DEHYDROGENASE-LIKE 1, MITOCHONDRIAL-RELATED"/>
    <property type="match status" value="1"/>
</dbReference>
<name>A0A9Q7F1B1_9BACT</name>
<dbReference type="Gene3D" id="1.10.1040.10">
    <property type="entry name" value="N-(1-d-carboxylethyl)-l-norvaline Dehydrogenase, domain 2"/>
    <property type="match status" value="1"/>
</dbReference>
<dbReference type="KEGG" id="aram:KAR29_08435"/>
<evidence type="ECO:0000313" key="6">
    <source>
        <dbReference type="EMBL" id="QTX33747.1"/>
    </source>
</evidence>
<evidence type="ECO:0000256" key="2">
    <source>
        <dbReference type="ARBA" id="ARBA00023027"/>
    </source>
</evidence>